<keyword evidence="2" id="KW-1185">Reference proteome</keyword>
<dbReference type="Proteomes" id="UP001152531">
    <property type="component" value="Unassembled WGS sequence"/>
</dbReference>
<dbReference type="EMBL" id="CALSDN010000021">
    <property type="protein sequence ID" value="CAH6723823.1"/>
    <property type="molecule type" value="Genomic_DNA"/>
</dbReference>
<sequence length="799" mass="89717">MDYSIDRYVESDTRFTRGMWELKEGVKITWATEAFKTVVEKDSIYNLTATKVLRNRGDQLNSAAISTKITSPMEGIVGVEAVHHLSKYKNSKEPRYELKADKNSSITTTDHNEDLASLSAVGITAAVTKKQFAIDFKDETKTLTKFGFRSIGHVTDARFPKTGATTNKASTYITTQLHLSVGEKLYGLGERFGPFLKGGQRVEMWNEDGGTSSEWTYKNVPFYLSSRGYGVFVDSPSNVVFELQSERTTRVNITVPGEGARIYIISGPTPKQVLERYAKLTGFPALPPAWTFGLWLTTSFTTDYDIKTVSSFLQGMKDREIPLRTFHFDCFWMKGFQWTDFEFDPEYFPEAKTMLAKLKKDFGIKVCVWINTYIAQEASIFKEADEKGYLIKNTDGSSYQTDLWQAGMGIVDFTNPEAWKWYQDHLSKLVDLGVDSFKTDFGERIPCKDIVYHGGQDPVAMHNYYTYLYNKCVFEILEKKLGKNEACLFARSTTTGGQQFPVHWGGDCESTFEAMAESLRGGLSLTLSGYGFWSHDIGGFEGSPDASVYKRWCAFGLLSSHSRLHGSASYRVPWNFDDEASVVLKKFTDLKISLMPYIYAKAIEAHKTATPVMRAMLLEFPNDQVAQSCDTQFMLGESLLVAPVFNGEGDVSYFIPSGKWYGLLDGKIRETVDGKYFDEVHDYKSLPLLVRPNSVFISAGPTTKIEKPDYAYNEEFLVNVFEVEDSKTVQIPDINKLGEFVAEITVTKTDKGYDVTSSGKVSKNYYVKVLGASVKNDGEKDSFGNTIVKVSGKASIELA</sequence>
<comment type="caution">
    <text evidence="1">The sequence shown here is derived from an EMBL/GenBank/DDBJ whole genome shotgun (WGS) entry which is preliminary data.</text>
</comment>
<protein>
    <submittedName>
        <fullName evidence="1">Alpha-xylosidase</fullName>
    </submittedName>
</protein>
<reference evidence="1" key="1">
    <citation type="submission" date="2022-06" db="EMBL/GenBank/DDBJ databases">
        <authorList>
            <person name="Legras J.-L."/>
            <person name="Devillers H."/>
            <person name="Grondin C."/>
        </authorList>
    </citation>
    <scope>NUCLEOTIDE SEQUENCE</scope>
    <source>
        <strain evidence="1">CLIB 1444</strain>
    </source>
</reference>
<gene>
    <name evidence="1" type="ORF">CLIB1444_21S00166</name>
</gene>
<evidence type="ECO:0000313" key="2">
    <source>
        <dbReference type="Proteomes" id="UP001152531"/>
    </source>
</evidence>
<evidence type="ECO:0000313" key="1">
    <source>
        <dbReference type="EMBL" id="CAH6723823.1"/>
    </source>
</evidence>
<accession>A0ACA9YFI7</accession>
<organism evidence="1 2">
    <name type="scientific">[Candida] jaroonii</name>
    <dbReference type="NCBI Taxonomy" id="467808"/>
    <lineage>
        <taxon>Eukaryota</taxon>
        <taxon>Fungi</taxon>
        <taxon>Dikarya</taxon>
        <taxon>Ascomycota</taxon>
        <taxon>Saccharomycotina</taxon>
        <taxon>Pichiomycetes</taxon>
        <taxon>Debaryomycetaceae</taxon>
        <taxon>Yamadazyma</taxon>
    </lineage>
</organism>
<proteinExistence type="predicted"/>
<name>A0ACA9YFI7_9ASCO</name>